<organism evidence="2 3">
    <name type="scientific">Parathielavia appendiculata</name>
    <dbReference type="NCBI Taxonomy" id="2587402"/>
    <lineage>
        <taxon>Eukaryota</taxon>
        <taxon>Fungi</taxon>
        <taxon>Dikarya</taxon>
        <taxon>Ascomycota</taxon>
        <taxon>Pezizomycotina</taxon>
        <taxon>Sordariomycetes</taxon>
        <taxon>Sordariomycetidae</taxon>
        <taxon>Sordariales</taxon>
        <taxon>Chaetomiaceae</taxon>
        <taxon>Parathielavia</taxon>
    </lineage>
</organism>
<feature type="compositionally biased region" description="Low complexity" evidence="1">
    <location>
        <begin position="394"/>
        <end position="411"/>
    </location>
</feature>
<name>A0AAN6TV28_9PEZI</name>
<dbReference type="RefSeq" id="XP_062645044.1">
    <property type="nucleotide sequence ID" value="XM_062785827.1"/>
</dbReference>
<feature type="region of interest" description="Disordered" evidence="1">
    <location>
        <begin position="343"/>
        <end position="422"/>
    </location>
</feature>
<feature type="region of interest" description="Disordered" evidence="1">
    <location>
        <begin position="442"/>
        <end position="468"/>
    </location>
</feature>
<keyword evidence="3" id="KW-1185">Reference proteome</keyword>
<dbReference type="GO" id="GO:0000785">
    <property type="term" value="C:chromatin"/>
    <property type="evidence" value="ECO:0007669"/>
    <property type="project" value="TreeGrafter"/>
</dbReference>
<dbReference type="GO" id="GO:0061665">
    <property type="term" value="F:SUMO ligase activity"/>
    <property type="evidence" value="ECO:0007669"/>
    <property type="project" value="TreeGrafter"/>
</dbReference>
<feature type="compositionally biased region" description="Polar residues" evidence="1">
    <location>
        <begin position="445"/>
        <end position="457"/>
    </location>
</feature>
<proteinExistence type="predicted"/>
<feature type="region of interest" description="Disordered" evidence="1">
    <location>
        <begin position="1"/>
        <end position="33"/>
    </location>
</feature>
<evidence type="ECO:0000256" key="1">
    <source>
        <dbReference type="SAM" id="MobiDB-lite"/>
    </source>
</evidence>
<feature type="compositionally biased region" description="Polar residues" evidence="1">
    <location>
        <begin position="1"/>
        <end position="10"/>
    </location>
</feature>
<evidence type="ECO:0008006" key="4">
    <source>
        <dbReference type="Google" id="ProtNLM"/>
    </source>
</evidence>
<feature type="compositionally biased region" description="Acidic residues" evidence="1">
    <location>
        <begin position="974"/>
        <end position="984"/>
    </location>
</feature>
<comment type="caution">
    <text evidence="2">The sequence shown here is derived from an EMBL/GenBank/DDBJ whole genome shotgun (WGS) entry which is preliminary data.</text>
</comment>
<reference evidence="2" key="2">
    <citation type="submission" date="2023-05" db="EMBL/GenBank/DDBJ databases">
        <authorList>
            <consortium name="Lawrence Berkeley National Laboratory"/>
            <person name="Steindorff A."/>
            <person name="Hensen N."/>
            <person name="Bonometti L."/>
            <person name="Westerberg I."/>
            <person name="Brannstrom I.O."/>
            <person name="Guillou S."/>
            <person name="Cros-Aarteil S."/>
            <person name="Calhoun S."/>
            <person name="Haridas S."/>
            <person name="Kuo A."/>
            <person name="Mondo S."/>
            <person name="Pangilinan J."/>
            <person name="Riley R."/>
            <person name="Labutti K."/>
            <person name="Andreopoulos B."/>
            <person name="Lipzen A."/>
            <person name="Chen C."/>
            <person name="Yanf M."/>
            <person name="Daum C."/>
            <person name="Ng V."/>
            <person name="Clum A."/>
            <person name="Ohm R."/>
            <person name="Martin F."/>
            <person name="Silar P."/>
            <person name="Natvig D."/>
            <person name="Lalanne C."/>
            <person name="Gautier V."/>
            <person name="Ament-Velasquez S.L."/>
            <person name="Kruys A."/>
            <person name="Hutchinson M.I."/>
            <person name="Powell A.J."/>
            <person name="Barry K."/>
            <person name="Miller A.N."/>
            <person name="Grigoriev I.V."/>
            <person name="Debuchy R."/>
            <person name="Gladieux P."/>
            <person name="Thoren M.H."/>
            <person name="Johannesson H."/>
        </authorList>
    </citation>
    <scope>NUCLEOTIDE SEQUENCE</scope>
    <source>
        <strain evidence="2">CBS 731.68</strain>
    </source>
</reference>
<gene>
    <name evidence="2" type="ORF">N657DRAFT_122907</name>
</gene>
<dbReference type="PANTHER" id="PTHR10782:SF4">
    <property type="entry name" value="TONALLI, ISOFORM E"/>
    <property type="match status" value="1"/>
</dbReference>
<protein>
    <recommendedName>
        <fullName evidence="4">SP-RING-type domain-containing protein</fullName>
    </recommendedName>
</protein>
<dbReference type="Proteomes" id="UP001302602">
    <property type="component" value="Unassembled WGS sequence"/>
</dbReference>
<evidence type="ECO:0000313" key="2">
    <source>
        <dbReference type="EMBL" id="KAK4121273.1"/>
    </source>
</evidence>
<feature type="region of interest" description="Disordered" evidence="1">
    <location>
        <begin position="524"/>
        <end position="546"/>
    </location>
</feature>
<feature type="region of interest" description="Disordered" evidence="1">
    <location>
        <begin position="66"/>
        <end position="101"/>
    </location>
</feature>
<sequence length="1019" mass="112132">MESAAPSNSVPLPVTDARFVHEPSGSPVMQGARGTITSASSVHRVDRSPAPCRMFQASSNGIQVAQHGDDRDMSVGRASTSTASPGPDPPPLKRRRTDVTSSASMTCSSLLQILDQYIDSCGGAQTLEVTIERPRLMLLKDACRKEDEFFIVLHQLFCMWSLHPQNTYTSLPLDRATIDNAFAILEKLLKKNQFMALAHQQWLSRFPVPVAQFSRGHIGGAAVIRQISTFLGALVHDYEPLVTACMQRRYPFLVDELLVGLSCFSPVLQFILFTSCRRRLGVPDDSLGHQMEQAFREDQNRHGSSMTGIQALAPVSSKRDMEQRNISLINFYKLTVEAACAGRPGQNPAQPSFQNPSIPSAAATNVQQQNANRSPSTRCPQPLTIQHPQPPSIQHPQQHQDSSSPHSIPHPFSLGLSQPSTARTNLKKTSPMVNRGDTAQIALPSANTPTTPQQRHNTVPDPAQLQPRTVGSNLSNQQLQVSPSQYLFHRQQALVSGLPPLSPQQFNQHQNQRNLQAATAISPTQGGLPAIRPLPPGAPQASREVQSIPNIRQQQSPYSIWIHAAQPPITPRGHMAHGIQPGHIPTAQPMAQQAPQGVAQRQSPRTAMEPLLPPPGTEIGRTNWPYDPSDRKAILMSLHQAHIRSPKRSIKDGETERFYQAVKSLPVGPVPVVPKKTMYEFRFEVTDEQFSLAATKSSAHRGLLPVVEHFNGALRWRIRCCAVPSSLKTPTEEQWVTLDVSWPSHIHMTLNGRVLYVRRQPHNGKDLPTEVTDFIVQGTNILVMVIHGAQGEGHKNHHLAVELLETLGHSTVINAIWSKGVLPEEGTLNTIKKRLTSSIDDEVTFDAPDLSIDLADPFSATIFKIPARGVTCTHMECFDLENWLNTRPAKPPPAKCTHNKQGSGPCTCPNSNYSRAEPSNADKWRCPICFRDARPYSLRIDGFLLKVRTQLEEEGKLGAKSMRVKADGSWSVVVDDEGDGDAGSDGEGPASRWKSKVVVAETRAATVPVRREVEVIEID</sequence>
<dbReference type="GeneID" id="87822593"/>
<dbReference type="InterPro" id="IPR013083">
    <property type="entry name" value="Znf_RING/FYVE/PHD"/>
</dbReference>
<feature type="region of interest" description="Disordered" evidence="1">
    <location>
        <begin position="974"/>
        <end position="995"/>
    </location>
</feature>
<reference evidence="2" key="1">
    <citation type="journal article" date="2023" name="Mol. Phylogenet. Evol.">
        <title>Genome-scale phylogeny and comparative genomics of the fungal order Sordariales.</title>
        <authorList>
            <person name="Hensen N."/>
            <person name="Bonometti L."/>
            <person name="Westerberg I."/>
            <person name="Brannstrom I.O."/>
            <person name="Guillou S."/>
            <person name="Cros-Aarteil S."/>
            <person name="Calhoun S."/>
            <person name="Haridas S."/>
            <person name="Kuo A."/>
            <person name="Mondo S."/>
            <person name="Pangilinan J."/>
            <person name="Riley R."/>
            <person name="LaButti K."/>
            <person name="Andreopoulos B."/>
            <person name="Lipzen A."/>
            <person name="Chen C."/>
            <person name="Yan M."/>
            <person name="Daum C."/>
            <person name="Ng V."/>
            <person name="Clum A."/>
            <person name="Steindorff A."/>
            <person name="Ohm R.A."/>
            <person name="Martin F."/>
            <person name="Silar P."/>
            <person name="Natvig D.O."/>
            <person name="Lalanne C."/>
            <person name="Gautier V."/>
            <person name="Ament-Velasquez S.L."/>
            <person name="Kruys A."/>
            <person name="Hutchinson M.I."/>
            <person name="Powell A.J."/>
            <person name="Barry K."/>
            <person name="Miller A.N."/>
            <person name="Grigoriev I.V."/>
            <person name="Debuchy R."/>
            <person name="Gladieux P."/>
            <person name="Hiltunen Thoren M."/>
            <person name="Johannesson H."/>
        </authorList>
    </citation>
    <scope>NUCLEOTIDE SEQUENCE</scope>
    <source>
        <strain evidence="2">CBS 731.68</strain>
    </source>
</reference>
<feature type="compositionally biased region" description="Polar residues" evidence="1">
    <location>
        <begin position="347"/>
        <end position="358"/>
    </location>
</feature>
<dbReference type="AlphaFoldDB" id="A0AAN6TV28"/>
<dbReference type="GO" id="GO:0016925">
    <property type="term" value="P:protein sumoylation"/>
    <property type="evidence" value="ECO:0007669"/>
    <property type="project" value="TreeGrafter"/>
</dbReference>
<dbReference type="EMBL" id="MU853234">
    <property type="protein sequence ID" value="KAK4121273.1"/>
    <property type="molecule type" value="Genomic_DNA"/>
</dbReference>
<feature type="compositionally biased region" description="Low complexity" evidence="1">
    <location>
        <begin position="361"/>
        <end position="372"/>
    </location>
</feature>
<dbReference type="PANTHER" id="PTHR10782">
    <property type="entry name" value="ZINC FINGER MIZ DOMAIN-CONTAINING PROTEIN"/>
    <property type="match status" value="1"/>
</dbReference>
<accession>A0AAN6TV28</accession>
<evidence type="ECO:0000313" key="3">
    <source>
        <dbReference type="Proteomes" id="UP001302602"/>
    </source>
</evidence>
<dbReference type="Gene3D" id="3.30.40.10">
    <property type="entry name" value="Zinc/RING finger domain, C3HC4 (zinc finger)"/>
    <property type="match status" value="1"/>
</dbReference>